<protein>
    <submittedName>
        <fullName evidence="2">Lysophospholipase, alpha-beta hydrolase superfamily</fullName>
    </submittedName>
</protein>
<dbReference type="OrthoDB" id="4276066at2"/>
<dbReference type="InterPro" id="IPR029058">
    <property type="entry name" value="AB_hydrolase_fold"/>
</dbReference>
<dbReference type="InterPro" id="IPR000073">
    <property type="entry name" value="AB_hydrolase_1"/>
</dbReference>
<accession>A0A1H4MAD5</accession>
<reference evidence="3" key="1">
    <citation type="submission" date="2016-10" db="EMBL/GenBank/DDBJ databases">
        <authorList>
            <person name="Varghese N."/>
            <person name="Submissions S."/>
        </authorList>
    </citation>
    <scope>NUCLEOTIDE SEQUENCE [LARGE SCALE GENOMIC DNA]</scope>
    <source>
        <strain evidence="3">DSM 44498</strain>
    </source>
</reference>
<dbReference type="AlphaFoldDB" id="A0A1H4MAD5"/>
<dbReference type="Proteomes" id="UP000183561">
    <property type="component" value="Unassembled WGS sequence"/>
</dbReference>
<dbReference type="Pfam" id="PF12697">
    <property type="entry name" value="Abhydrolase_6"/>
    <property type="match status" value="1"/>
</dbReference>
<name>A0A1H4MAD5_9NOCA</name>
<gene>
    <name evidence="2" type="ORF">SAMN04490239_1702</name>
</gene>
<dbReference type="InterPro" id="IPR050228">
    <property type="entry name" value="Carboxylesterase_BioH"/>
</dbReference>
<evidence type="ECO:0000259" key="1">
    <source>
        <dbReference type="Pfam" id="PF12697"/>
    </source>
</evidence>
<dbReference type="PANTHER" id="PTHR43194:SF2">
    <property type="entry name" value="PEROXISOMAL MEMBRANE PROTEIN LPX1"/>
    <property type="match status" value="1"/>
</dbReference>
<dbReference type="PANTHER" id="PTHR43194">
    <property type="entry name" value="HYDROLASE ALPHA/BETA FOLD FAMILY"/>
    <property type="match status" value="1"/>
</dbReference>
<proteinExistence type="predicted"/>
<dbReference type="Gene3D" id="3.40.50.1820">
    <property type="entry name" value="alpha/beta hydrolase"/>
    <property type="match status" value="1"/>
</dbReference>
<sequence length="304" mass="32370">MRTLSTVVQSHRLAAHLYPSEHRNPQVPLLVALHGGLYTGRYFDVPGSAAGSFAEIANRNGFDLITIDRPGYGDSDPLLAEENTFARQAELLDNGIEELLASDDNAAGVVLVGHSIGGMIGLEIAARRPSWCLFGISATGMGARIPSHGAAEELGALPLHGIVDVPIPEREKLWYGPEGSYTAAAVEAARHSYAPAPMVELAAAPRWAATRLDPVAADIDVPVHHALAEFDALWDSSSDARELFISKFPGELRVTSEIVPGVGHCLDHHLTGAALHLRQLAFALDCALASHSTRPRRGVSAPAR</sequence>
<dbReference type="SUPFAM" id="SSF53474">
    <property type="entry name" value="alpha/beta-Hydrolases"/>
    <property type="match status" value="1"/>
</dbReference>
<dbReference type="RefSeq" id="WP_083395532.1">
    <property type="nucleotide sequence ID" value="NZ_CP070609.1"/>
</dbReference>
<organism evidence="2 3">
    <name type="scientific">Rhodococcus koreensis</name>
    <dbReference type="NCBI Taxonomy" id="99653"/>
    <lineage>
        <taxon>Bacteria</taxon>
        <taxon>Bacillati</taxon>
        <taxon>Actinomycetota</taxon>
        <taxon>Actinomycetes</taxon>
        <taxon>Mycobacteriales</taxon>
        <taxon>Nocardiaceae</taxon>
        <taxon>Rhodococcus</taxon>
    </lineage>
</organism>
<keyword evidence="2" id="KW-0378">Hydrolase</keyword>
<keyword evidence="3" id="KW-1185">Reference proteome</keyword>
<evidence type="ECO:0000313" key="2">
    <source>
        <dbReference type="EMBL" id="SEB79797.1"/>
    </source>
</evidence>
<evidence type="ECO:0000313" key="3">
    <source>
        <dbReference type="Proteomes" id="UP000183561"/>
    </source>
</evidence>
<dbReference type="EMBL" id="FNSV01000005">
    <property type="protein sequence ID" value="SEB79797.1"/>
    <property type="molecule type" value="Genomic_DNA"/>
</dbReference>
<dbReference type="GO" id="GO:0016787">
    <property type="term" value="F:hydrolase activity"/>
    <property type="evidence" value="ECO:0007669"/>
    <property type="project" value="UniProtKB-KW"/>
</dbReference>
<feature type="domain" description="AB hydrolase-1" evidence="1">
    <location>
        <begin position="30"/>
        <end position="266"/>
    </location>
</feature>
<dbReference type="PRINTS" id="PR00111">
    <property type="entry name" value="ABHYDROLASE"/>
</dbReference>